<dbReference type="InterPro" id="IPR009019">
    <property type="entry name" value="KH_sf_prok-type"/>
</dbReference>
<dbReference type="PROSITE" id="PS50823">
    <property type="entry name" value="KH_TYPE_2"/>
    <property type="match status" value="1"/>
</dbReference>
<dbReference type="CDD" id="cd04163">
    <property type="entry name" value="Era"/>
    <property type="match status" value="1"/>
</dbReference>
<dbReference type="InterPro" id="IPR006073">
    <property type="entry name" value="GTP-bd"/>
</dbReference>
<dbReference type="SUPFAM" id="SSF52540">
    <property type="entry name" value="P-loop containing nucleoside triphosphate hydrolases"/>
    <property type="match status" value="1"/>
</dbReference>
<dbReference type="CDD" id="cd22534">
    <property type="entry name" value="KH-II_Era"/>
    <property type="match status" value="1"/>
</dbReference>
<dbReference type="SUPFAM" id="SSF54814">
    <property type="entry name" value="Prokaryotic type KH domain (KH-domain type II)"/>
    <property type="match status" value="1"/>
</dbReference>
<comment type="subunit">
    <text evidence="6">Monomer.</text>
</comment>
<keyword evidence="4 6" id="KW-0694">RNA-binding</keyword>
<evidence type="ECO:0000256" key="3">
    <source>
        <dbReference type="ARBA" id="ARBA00022741"/>
    </source>
</evidence>
<feature type="binding site" evidence="6">
    <location>
        <begin position="124"/>
        <end position="127"/>
    </location>
    <ligand>
        <name>GTP</name>
        <dbReference type="ChEBI" id="CHEBI:37565"/>
    </ligand>
</feature>
<proteinExistence type="inferred from homology"/>
<dbReference type="InterPro" id="IPR005225">
    <property type="entry name" value="Small_GTP-bd"/>
</dbReference>
<keyword evidence="6" id="KW-0699">rRNA-binding</keyword>
<evidence type="ECO:0000313" key="11">
    <source>
        <dbReference type="EMBL" id="CVK17432.1"/>
    </source>
</evidence>
<dbReference type="InterPro" id="IPR005662">
    <property type="entry name" value="GTPase_Era-like"/>
</dbReference>
<evidence type="ECO:0000256" key="8">
    <source>
        <dbReference type="RuleBase" id="RU003761"/>
    </source>
</evidence>
<dbReference type="Gene3D" id="3.30.300.20">
    <property type="match status" value="1"/>
</dbReference>
<feature type="binding site" evidence="6">
    <location>
        <begin position="62"/>
        <end position="66"/>
    </location>
    <ligand>
        <name>GTP</name>
        <dbReference type="ChEBI" id="CHEBI:37565"/>
    </ligand>
</feature>
<feature type="region of interest" description="G5" evidence="7">
    <location>
        <begin position="153"/>
        <end position="155"/>
    </location>
</feature>
<protein>
    <recommendedName>
        <fullName evidence="2 6">GTPase Era</fullName>
    </recommendedName>
</protein>
<keyword evidence="6" id="KW-0963">Cytoplasm</keyword>
<dbReference type="NCBIfam" id="NF000908">
    <property type="entry name" value="PRK00089.1"/>
    <property type="match status" value="1"/>
</dbReference>
<evidence type="ECO:0000259" key="10">
    <source>
        <dbReference type="PROSITE" id="PS51713"/>
    </source>
</evidence>
<dbReference type="RefSeq" id="WP_075755483.1">
    <property type="nucleotide sequence ID" value="NZ_CP146991.1"/>
</dbReference>
<keyword evidence="6" id="KW-0690">Ribosome biogenesis</keyword>
<evidence type="ECO:0000256" key="6">
    <source>
        <dbReference type="HAMAP-Rule" id="MF_00367"/>
    </source>
</evidence>
<comment type="function">
    <text evidence="6">An essential GTPase that binds both GDP and GTP, with rapid nucleotide exchange. Plays a role in 16S rRNA processing and 30S ribosomal subunit biogenesis and possibly also in cell cycle regulation and energy metabolism.</text>
</comment>
<feature type="region of interest" description="G2" evidence="7">
    <location>
        <begin position="41"/>
        <end position="45"/>
    </location>
</feature>
<dbReference type="PRINTS" id="PR00326">
    <property type="entry name" value="GTP1OBG"/>
</dbReference>
<evidence type="ECO:0000256" key="5">
    <source>
        <dbReference type="ARBA" id="ARBA00023134"/>
    </source>
</evidence>
<dbReference type="InterPro" id="IPR030388">
    <property type="entry name" value="G_ERA_dom"/>
</dbReference>
<feature type="region of interest" description="G4" evidence="7">
    <location>
        <begin position="124"/>
        <end position="127"/>
    </location>
</feature>
<keyword evidence="6" id="KW-1003">Cell membrane</keyword>
<comment type="similarity">
    <text evidence="1 6 7 8">Belongs to the TRAFAC class TrmE-Era-EngA-EngB-Septin-like GTPase superfamily. Era GTPase family.</text>
</comment>
<evidence type="ECO:0000256" key="4">
    <source>
        <dbReference type="ARBA" id="ARBA00022884"/>
    </source>
</evidence>
<feature type="domain" description="KH type-2" evidence="9">
    <location>
        <begin position="205"/>
        <end position="282"/>
    </location>
</feature>
<dbReference type="PROSITE" id="PS51713">
    <property type="entry name" value="G_ERA"/>
    <property type="match status" value="1"/>
</dbReference>
<feature type="domain" description="Era-type G" evidence="10">
    <location>
        <begin position="7"/>
        <end position="174"/>
    </location>
</feature>
<keyword evidence="6" id="KW-0472">Membrane</keyword>
<dbReference type="Gene3D" id="3.40.50.300">
    <property type="entry name" value="P-loop containing nucleotide triphosphate hydrolases"/>
    <property type="match status" value="1"/>
</dbReference>
<dbReference type="InterPro" id="IPR004044">
    <property type="entry name" value="KH_dom_type_2"/>
</dbReference>
<evidence type="ECO:0000256" key="7">
    <source>
        <dbReference type="PROSITE-ProRule" id="PRU01050"/>
    </source>
</evidence>
<name>A0ABP2C1H4_9FIRM</name>
<dbReference type="NCBIfam" id="TIGR00231">
    <property type="entry name" value="small_GTP"/>
    <property type="match status" value="1"/>
</dbReference>
<dbReference type="NCBIfam" id="TIGR00436">
    <property type="entry name" value="era"/>
    <property type="match status" value="1"/>
</dbReference>
<keyword evidence="5 6" id="KW-0342">GTP-binding</keyword>
<comment type="caution">
    <text evidence="11">The sequence shown here is derived from an EMBL/GenBank/DDBJ whole genome shotgun (WGS) entry which is preliminary data.</text>
</comment>
<dbReference type="EMBL" id="FCOW01000001">
    <property type="protein sequence ID" value="CVK17432.1"/>
    <property type="molecule type" value="Genomic_DNA"/>
</dbReference>
<dbReference type="InterPro" id="IPR015946">
    <property type="entry name" value="KH_dom-like_a/b"/>
</dbReference>
<feature type="binding site" evidence="6">
    <location>
        <begin position="15"/>
        <end position="22"/>
    </location>
    <ligand>
        <name>GTP</name>
        <dbReference type="ChEBI" id="CHEBI:37565"/>
    </ligand>
</feature>
<dbReference type="Proteomes" id="UP000245702">
    <property type="component" value="Unassembled WGS sequence"/>
</dbReference>
<evidence type="ECO:0000259" key="9">
    <source>
        <dbReference type="PROSITE" id="PS50823"/>
    </source>
</evidence>
<dbReference type="Pfam" id="PF01926">
    <property type="entry name" value="MMR_HSR1"/>
    <property type="match status" value="1"/>
</dbReference>
<dbReference type="PANTHER" id="PTHR42698:SF1">
    <property type="entry name" value="GTPASE ERA, MITOCHONDRIAL"/>
    <property type="match status" value="1"/>
</dbReference>
<organism evidence="11 12">
    <name type="scientific">Sporomusa sphaeroides DSM 2875</name>
    <dbReference type="NCBI Taxonomy" id="1337886"/>
    <lineage>
        <taxon>Bacteria</taxon>
        <taxon>Bacillati</taxon>
        <taxon>Bacillota</taxon>
        <taxon>Negativicutes</taxon>
        <taxon>Selenomonadales</taxon>
        <taxon>Sporomusaceae</taxon>
        <taxon>Sporomusa</taxon>
    </lineage>
</organism>
<sequence length="297" mass="33485">MNKENYKSGFVAVIGRPNVGKSTLMNNLIGQKVAIMSDKPQTTRNKIMGVLTQNDAQIIFIDTPGIHKPKHKLGEYMVKEAEGSLREVEVILFVVDVTAEMGPGERYILDNLANARTPVILVVNKIDRIEKPKLFPIIEKYTAAFNFAAVVPISALDQTNFDGLVAEIKNYLEPGPQYYPEDMITDQPERLVIAELIREKVLHLTKEEIPHAILVDIEEIVTRANEDLYVRAVIYVERDSQKGIVIGAGGRLLKDIGRMARADIENLLGSKVYLDLWVKVKKDWRNRANVLKSFGFE</sequence>
<dbReference type="HAMAP" id="MF_00367">
    <property type="entry name" value="GTPase_Era"/>
    <property type="match status" value="1"/>
</dbReference>
<dbReference type="PANTHER" id="PTHR42698">
    <property type="entry name" value="GTPASE ERA"/>
    <property type="match status" value="1"/>
</dbReference>
<comment type="subcellular location">
    <subcellularLocation>
        <location evidence="6">Cytoplasm</location>
    </subcellularLocation>
    <subcellularLocation>
        <location evidence="6">Cell membrane</location>
        <topology evidence="6">Peripheral membrane protein</topology>
    </subcellularLocation>
</comment>
<feature type="region of interest" description="G1" evidence="7">
    <location>
        <begin position="15"/>
        <end position="22"/>
    </location>
</feature>
<feature type="region of interest" description="G3" evidence="7">
    <location>
        <begin position="62"/>
        <end position="65"/>
    </location>
</feature>
<evidence type="ECO:0000256" key="2">
    <source>
        <dbReference type="ARBA" id="ARBA00020484"/>
    </source>
</evidence>
<keyword evidence="3 6" id="KW-0547">Nucleotide-binding</keyword>
<accession>A0ABP2C1H4</accession>
<reference evidence="11 12" key="1">
    <citation type="submission" date="2016-01" db="EMBL/GenBank/DDBJ databases">
        <authorList>
            <person name="Brown R."/>
        </authorList>
    </citation>
    <scope>NUCLEOTIDE SEQUENCE [LARGE SCALE GENOMIC DNA]</scope>
    <source>
        <strain evidence="11">Sporomusa sphaeroides DSM 2875</strain>
    </source>
</reference>
<gene>
    <name evidence="6 11" type="primary">era</name>
    <name evidence="11" type="ORF">SSPH_00064</name>
</gene>
<evidence type="ECO:0000256" key="1">
    <source>
        <dbReference type="ARBA" id="ARBA00007921"/>
    </source>
</evidence>
<keyword evidence="12" id="KW-1185">Reference proteome</keyword>
<evidence type="ECO:0000313" key="12">
    <source>
        <dbReference type="Proteomes" id="UP000245702"/>
    </source>
</evidence>
<dbReference type="InterPro" id="IPR027417">
    <property type="entry name" value="P-loop_NTPase"/>
</dbReference>
<dbReference type="Pfam" id="PF07650">
    <property type="entry name" value="KH_2"/>
    <property type="match status" value="1"/>
</dbReference>